<keyword evidence="2" id="KW-1185">Reference proteome</keyword>
<organism evidence="1 2">
    <name type="scientific">Chryseobacterium endophyticum</name>
    <dbReference type="NCBI Taxonomy" id="1854762"/>
    <lineage>
        <taxon>Bacteria</taxon>
        <taxon>Pseudomonadati</taxon>
        <taxon>Bacteroidota</taxon>
        <taxon>Flavobacteriia</taxon>
        <taxon>Flavobacteriales</taxon>
        <taxon>Weeksellaceae</taxon>
        <taxon>Chryseobacterium group</taxon>
        <taxon>Chryseobacterium</taxon>
    </lineage>
</organism>
<evidence type="ECO:0008006" key="3">
    <source>
        <dbReference type="Google" id="ProtNLM"/>
    </source>
</evidence>
<dbReference type="SUPFAM" id="SSF56059">
    <property type="entry name" value="Glutathione synthetase ATP-binding domain-like"/>
    <property type="match status" value="1"/>
</dbReference>
<protein>
    <recommendedName>
        <fullName evidence="3">Circularly permuted type 2 ATP-grasp protein</fullName>
    </recommendedName>
</protein>
<dbReference type="AlphaFoldDB" id="A0AAU6WL83"/>
<dbReference type="RefSeq" id="WP_345765786.1">
    <property type="nucleotide sequence ID" value="NZ_CP154834.1"/>
</dbReference>
<gene>
    <name evidence="1" type="ORF">AAFP95_15820</name>
</gene>
<name>A0AAU6WL83_9FLAO</name>
<reference evidence="1 2" key="1">
    <citation type="submission" date="2024-04" db="EMBL/GenBank/DDBJ databases">
        <title>Genome sequencing and assembly of rice foliar adapted Chryseobacterium endophyticum OsEnb-ALM-A6.</title>
        <authorList>
            <person name="Kumar S."/>
            <person name="Javed M."/>
            <person name="Chouhan V."/>
            <person name="Charishma K."/>
            <person name="Patel A."/>
            <person name="Kumar M."/>
            <person name="Sahu K.P."/>
            <person name="Kumar A."/>
        </authorList>
    </citation>
    <scope>NUCLEOTIDE SEQUENCE [LARGE SCALE GENOMIC DNA]</scope>
    <source>
        <strain evidence="1 2">OsEnb-ALM-A6</strain>
    </source>
</reference>
<accession>A0AAU6WL83</accession>
<dbReference type="Proteomes" id="UP001463665">
    <property type="component" value="Chromosome"/>
</dbReference>
<evidence type="ECO:0000313" key="2">
    <source>
        <dbReference type="Proteomes" id="UP001463665"/>
    </source>
</evidence>
<proteinExistence type="predicted"/>
<sequence>MIPTYRKQFNHEFSPEKYGQLKEILKEKSGVEPSFRISESPMFLTKKFETQLLDASESIIDQIKALPPENLQKAIPENCRVPNDTDQPHFFTIDFGICRGANGEIEPQLIELQAFPSLYAFQRIFEDTFCEIYPFLSEIRNKMPDETFKNYLKELIVGNEDPENVILLEIFPEKQKTAIDFVLTEKLLGIKTVCLTKIKKDGKKLFYDNNGRLTEIKRIYNRVIFDELDKIPNLNTEFDFREDVDVTWVTHPNWFFKISKFLLPLLQHQFVPKSYFLHEFPEDENLDNFVLKPLFSFAGSGVNLNPTKEITKAIEDKENYILQRKVQYEPVFEDIHGDFSKAEIRLLYIWRENDERPILLENLGRMTKAAMVNVDFNKKDAIWIGSSNAFLRKNNFKTDIQWKKARLFRSLKRKEILQEEEIYCPCGSKYFYGSFSSGVHSPLFF</sequence>
<evidence type="ECO:0000313" key="1">
    <source>
        <dbReference type="EMBL" id="XAO73239.1"/>
    </source>
</evidence>
<dbReference type="EMBL" id="CP154834">
    <property type="protein sequence ID" value="XAO73239.1"/>
    <property type="molecule type" value="Genomic_DNA"/>
</dbReference>